<evidence type="ECO:0000313" key="1">
    <source>
        <dbReference type="EMBL" id="RDV82969.1"/>
    </source>
</evidence>
<accession>A0A3D8P2W6</accession>
<evidence type="ECO:0000313" key="2">
    <source>
        <dbReference type="Proteomes" id="UP000256329"/>
    </source>
</evidence>
<proteinExistence type="predicted"/>
<comment type="caution">
    <text evidence="1">The sequence shown here is derived from an EMBL/GenBank/DDBJ whole genome shotgun (WGS) entry which is preliminary data.</text>
</comment>
<dbReference type="AlphaFoldDB" id="A0A3D8P2W6"/>
<protein>
    <submittedName>
        <fullName evidence="1">Uncharacterized protein</fullName>
    </submittedName>
</protein>
<dbReference type="Proteomes" id="UP000256329">
    <property type="component" value="Unassembled WGS sequence"/>
</dbReference>
<name>A0A3D8P2W6_9THEO</name>
<keyword evidence="2" id="KW-1185">Reference proteome</keyword>
<dbReference type="EMBL" id="QSLN01000007">
    <property type="protein sequence ID" value="RDV82969.1"/>
    <property type="molecule type" value="Genomic_DNA"/>
</dbReference>
<gene>
    <name evidence="1" type="ORF">DXX99_06085</name>
</gene>
<organism evidence="1 2">
    <name type="scientific">Ammonifex thiophilus</name>
    <dbReference type="NCBI Taxonomy" id="444093"/>
    <lineage>
        <taxon>Bacteria</taxon>
        <taxon>Bacillati</taxon>
        <taxon>Bacillota</taxon>
        <taxon>Clostridia</taxon>
        <taxon>Thermoanaerobacterales</taxon>
        <taxon>Thermoanaerobacteraceae</taxon>
        <taxon>Ammonifex</taxon>
    </lineage>
</organism>
<reference evidence="1 2" key="1">
    <citation type="submission" date="2018-08" db="EMBL/GenBank/DDBJ databases">
        <title>Form III RuBisCO-mediated autotrophy in Thermodesulfobium bacteria.</title>
        <authorList>
            <person name="Toshchakov S.V."/>
            <person name="Kublanov I.V."/>
            <person name="Frolov E."/>
            <person name="Bonch-Osmolovskaya E.A."/>
            <person name="Tourova T.P."/>
            <person name="Chernych N.A."/>
            <person name="Lebedinsky A.V."/>
        </authorList>
    </citation>
    <scope>NUCLEOTIDE SEQUENCE [LARGE SCALE GENOMIC DNA]</scope>
    <source>
        <strain evidence="1 2">SR</strain>
    </source>
</reference>
<sequence>MSLTSKQVIACLSKALAELLSRTELVNALRSVGLEPRPGSSKLACAEATLRAYAHRPEFADAVARLIQRVLKEAQRQAAYREMNDLPDPSADLVWALRREGYEVKGSDIIPLGSAAALLPELKVALESKLVRAGLTTALAHLDEATDTLAQGQYGACAAAVRSFLQDVFDQWALRMNPSAGRRNPGGDRRRWLEKQGFLPPKEAALVKAFFEWLHQAGPHPGKPSESEAKAKFHIALHADKDKVSVL</sequence>